<name>A0A1H7AX09_9MICO</name>
<reference evidence="2" key="1">
    <citation type="submission" date="2016-10" db="EMBL/GenBank/DDBJ databases">
        <authorList>
            <person name="Varghese N."/>
        </authorList>
    </citation>
    <scope>NUCLEOTIDE SEQUENCE [LARGE SCALE GENOMIC DNA]</scope>
    <source>
        <strain evidence="2">DSM 24868</strain>
    </source>
</reference>
<evidence type="ECO:0000313" key="2">
    <source>
        <dbReference type="Proteomes" id="UP000183315"/>
    </source>
</evidence>
<proteinExistence type="predicted"/>
<dbReference type="AlphaFoldDB" id="A0A1H7AX09"/>
<dbReference type="STRING" id="1043493.SAMN05421637_2611"/>
<sequence>MSRWSQAVAWIAGIAAGGGIAYTAYLTVEPIVLVESTAAPAPAASVSPSASASPSPAPTAIAGDCSWDRLPEDLRPAVLEDEPEGLPEARGMTDAVWGCVGEGWAVEVHSADGDRWRAGGTAQALYLAAPDGDLLKLFDLRTDVEVVLLEADLDARLAWTARVSDADAYQVVEIELETGLVIDDWGGDAIPALQRFVSEDQVTSVAPLDAFGGDGTLWAGYSATGTLQSLFVREEGAEFRGLGAQKAVDSLLAQDGVNGLGEAGDEVWLDRDGTVAMILVQEAYEPASDPDAKDLTRAQKRRAAAWRTGGGTWVVVDLVTDQWRLAEARLPDGLCRAAAGTYIPGTYEDPGDLQVYCLEGVDDDEVYRLSLDADAVARTEAGP</sequence>
<evidence type="ECO:0000313" key="1">
    <source>
        <dbReference type="EMBL" id="SEJ66662.1"/>
    </source>
</evidence>
<dbReference type="EMBL" id="FNZI01000007">
    <property type="protein sequence ID" value="SEJ66662.1"/>
    <property type="molecule type" value="Genomic_DNA"/>
</dbReference>
<gene>
    <name evidence="1" type="ORF">SAMN05421637_2611</name>
</gene>
<protein>
    <submittedName>
        <fullName evidence="1">Uncharacterized protein</fullName>
    </submittedName>
</protein>
<accession>A0A1H7AX09</accession>
<dbReference type="RefSeq" id="WP_042215474.1">
    <property type="nucleotide sequence ID" value="NZ_BBLU01000011.1"/>
</dbReference>
<dbReference type="Proteomes" id="UP000183315">
    <property type="component" value="Unassembled WGS sequence"/>
</dbReference>
<dbReference type="OrthoDB" id="5146025at2"/>
<keyword evidence="2" id="KW-1185">Reference proteome</keyword>
<organism evidence="1 2">
    <name type="scientific">Demequina mangrovi</name>
    <dbReference type="NCBI Taxonomy" id="1043493"/>
    <lineage>
        <taxon>Bacteria</taxon>
        <taxon>Bacillati</taxon>
        <taxon>Actinomycetota</taxon>
        <taxon>Actinomycetes</taxon>
        <taxon>Micrococcales</taxon>
        <taxon>Demequinaceae</taxon>
        <taxon>Demequina</taxon>
    </lineage>
</organism>